<dbReference type="RefSeq" id="WP_132509054.1">
    <property type="nucleotide sequence ID" value="NZ_SMKP01000037.1"/>
</dbReference>
<dbReference type="Proteomes" id="UP000294543">
    <property type="component" value="Unassembled WGS sequence"/>
</dbReference>
<comment type="caution">
    <text evidence="1">The sequence shown here is derived from an EMBL/GenBank/DDBJ whole genome shotgun (WGS) entry which is preliminary data.</text>
</comment>
<keyword evidence="2" id="KW-1185">Reference proteome</keyword>
<reference evidence="1 2" key="1">
    <citation type="submission" date="2019-03" db="EMBL/GenBank/DDBJ databases">
        <title>Draft genome sequences of novel Actinobacteria.</title>
        <authorList>
            <person name="Sahin N."/>
            <person name="Ay H."/>
            <person name="Saygin H."/>
        </authorList>
    </citation>
    <scope>NUCLEOTIDE SEQUENCE [LARGE SCALE GENOMIC DNA]</scope>
    <source>
        <strain evidence="1 2">KC712</strain>
    </source>
</reference>
<organism evidence="1 2">
    <name type="scientific">Nonomuraea diastatica</name>
    <dbReference type="NCBI Taxonomy" id="1848329"/>
    <lineage>
        <taxon>Bacteria</taxon>
        <taxon>Bacillati</taxon>
        <taxon>Actinomycetota</taxon>
        <taxon>Actinomycetes</taxon>
        <taxon>Streptosporangiales</taxon>
        <taxon>Streptosporangiaceae</taxon>
        <taxon>Nonomuraea</taxon>
    </lineage>
</organism>
<gene>
    <name evidence="1" type="ORF">E1294_15365</name>
</gene>
<dbReference type="OrthoDB" id="3698941at2"/>
<protein>
    <submittedName>
        <fullName evidence="1">Uncharacterized protein</fullName>
    </submittedName>
</protein>
<evidence type="ECO:0000313" key="2">
    <source>
        <dbReference type="Proteomes" id="UP000294543"/>
    </source>
</evidence>
<dbReference type="EMBL" id="SMKP01000037">
    <property type="protein sequence ID" value="TDD21226.1"/>
    <property type="molecule type" value="Genomic_DNA"/>
</dbReference>
<name>A0A4R4WUB4_9ACTN</name>
<accession>A0A4R4WUB4</accession>
<sequence>MNSRRRRPVYRFHAVRLLPEHSAGVRRAGASTFQALHEALRCKEIWVAGAHFFQDPEEDLPKDFAARRVENYAELRKPLDPRDFIAELETEMRAELEALDAALPKLDWAPFMVEVE</sequence>
<proteinExistence type="predicted"/>
<evidence type="ECO:0000313" key="1">
    <source>
        <dbReference type="EMBL" id="TDD21226.1"/>
    </source>
</evidence>
<dbReference type="AlphaFoldDB" id="A0A4R4WUB4"/>